<proteinExistence type="predicted"/>
<protein>
    <recommendedName>
        <fullName evidence="2">Prenyltransferase alpha-alpha toroid domain-containing protein</fullName>
    </recommendedName>
</protein>
<gene>
    <name evidence="3" type="ORF">S01H4_55475</name>
</gene>
<comment type="caution">
    <text evidence="3">The sequence shown here is derived from an EMBL/GenBank/DDBJ whole genome shotgun (WGS) entry which is preliminary data.</text>
</comment>
<organism evidence="3">
    <name type="scientific">marine sediment metagenome</name>
    <dbReference type="NCBI Taxonomy" id="412755"/>
    <lineage>
        <taxon>unclassified sequences</taxon>
        <taxon>metagenomes</taxon>
        <taxon>ecological metagenomes</taxon>
    </lineage>
</organism>
<dbReference type="AlphaFoldDB" id="X1FC80"/>
<feature type="domain" description="Prenyltransferase alpha-alpha toroid" evidence="2">
    <location>
        <begin position="3"/>
        <end position="149"/>
    </location>
</feature>
<dbReference type="SUPFAM" id="SSF48239">
    <property type="entry name" value="Terpenoid cyclases/Protein prenyltransferases"/>
    <property type="match status" value="1"/>
</dbReference>
<keyword evidence="1" id="KW-0677">Repeat</keyword>
<dbReference type="Pfam" id="PF00432">
    <property type="entry name" value="Prenyltrans"/>
    <property type="match status" value="1"/>
</dbReference>
<dbReference type="Gene3D" id="1.50.10.20">
    <property type="match status" value="1"/>
</dbReference>
<dbReference type="InterPro" id="IPR008930">
    <property type="entry name" value="Terpenoid_cyclase/PrenylTrfase"/>
</dbReference>
<dbReference type="InterPro" id="IPR001330">
    <property type="entry name" value="Prenyltrans"/>
</dbReference>
<feature type="non-terminal residue" evidence="3">
    <location>
        <position position="1"/>
    </location>
</feature>
<dbReference type="GO" id="GO:0003824">
    <property type="term" value="F:catalytic activity"/>
    <property type="evidence" value="ECO:0007669"/>
    <property type="project" value="InterPro"/>
</dbReference>
<accession>X1FC80</accession>
<evidence type="ECO:0000313" key="3">
    <source>
        <dbReference type="EMBL" id="GAH18368.1"/>
    </source>
</evidence>
<dbReference type="EMBL" id="BART01032021">
    <property type="protein sequence ID" value="GAH18368.1"/>
    <property type="molecule type" value="Genomic_DNA"/>
</dbReference>
<evidence type="ECO:0000259" key="2">
    <source>
        <dbReference type="Pfam" id="PF00432"/>
    </source>
</evidence>
<sequence>LILLDQLDSLVPADIMNYIWNCFDSNSGGFFGFPTPDKSPQNITTAENTFFAVIVLNELSIDWDLYVIQKTQIISFLNLLQIQSPYNPFTHGGFNNDLEDTVDTVLRYDPNLRSAFFTISTLNSLNMLSAINIDNFLQYIGGLYDSDSGCFYYNYFFRNGSQISYNIFSTGLGMELADLVGYNYDDILSLNFLLNIRMSGGGWENTQYLGNYELIDTYEVIRYFKRNNKLSYIDNLTKEEIYHFILRFHQ</sequence>
<evidence type="ECO:0000256" key="1">
    <source>
        <dbReference type="ARBA" id="ARBA00022737"/>
    </source>
</evidence>
<reference evidence="3" key="1">
    <citation type="journal article" date="2014" name="Front. Microbiol.">
        <title>High frequency of phylogenetically diverse reductive dehalogenase-homologous genes in deep subseafloor sedimentary metagenomes.</title>
        <authorList>
            <person name="Kawai M."/>
            <person name="Futagami T."/>
            <person name="Toyoda A."/>
            <person name="Takaki Y."/>
            <person name="Nishi S."/>
            <person name="Hori S."/>
            <person name="Arai W."/>
            <person name="Tsubouchi T."/>
            <person name="Morono Y."/>
            <person name="Uchiyama I."/>
            <person name="Ito T."/>
            <person name="Fujiyama A."/>
            <person name="Inagaki F."/>
            <person name="Takami H."/>
        </authorList>
    </citation>
    <scope>NUCLEOTIDE SEQUENCE</scope>
    <source>
        <strain evidence="3">Expedition CK06-06</strain>
    </source>
</reference>
<feature type="non-terminal residue" evidence="3">
    <location>
        <position position="250"/>
    </location>
</feature>
<name>X1FC80_9ZZZZ</name>